<organism evidence="1 2">
    <name type="scientific">Aureimonas jatrophae</name>
    <dbReference type="NCBI Taxonomy" id="1166073"/>
    <lineage>
        <taxon>Bacteria</taxon>
        <taxon>Pseudomonadati</taxon>
        <taxon>Pseudomonadota</taxon>
        <taxon>Alphaproteobacteria</taxon>
        <taxon>Hyphomicrobiales</taxon>
        <taxon>Aurantimonadaceae</taxon>
        <taxon>Aureimonas</taxon>
    </lineage>
</organism>
<reference evidence="1 2" key="1">
    <citation type="submission" date="2016-10" db="EMBL/GenBank/DDBJ databases">
        <authorList>
            <person name="de Groot N.N."/>
        </authorList>
    </citation>
    <scope>NUCLEOTIDE SEQUENCE [LARGE SCALE GENOMIC DNA]</scope>
    <source>
        <strain evidence="2">L7-484,KACC 16230,DSM 25025</strain>
    </source>
</reference>
<dbReference type="RefSeq" id="WP_139183886.1">
    <property type="nucleotide sequence ID" value="NZ_FNIT01000001.1"/>
</dbReference>
<name>A0A1H0BUG4_9HYPH</name>
<dbReference type="EMBL" id="FNIT01000001">
    <property type="protein sequence ID" value="SDN49230.1"/>
    <property type="molecule type" value="Genomic_DNA"/>
</dbReference>
<protein>
    <submittedName>
        <fullName evidence="1">Uncharacterized protein</fullName>
    </submittedName>
</protein>
<sequence length="85" mass="9202">MTAPVDPEISALIGEVIAADLLKPNSPELAVARLVATKGQGALDAQERDIFERLVLPILAKPLRDQVAIASILRRGGYVPRKIQY</sequence>
<gene>
    <name evidence="1" type="ORF">SAMN05192530_1015</name>
</gene>
<accession>A0A1H0BUG4</accession>
<evidence type="ECO:0000313" key="2">
    <source>
        <dbReference type="Proteomes" id="UP000198793"/>
    </source>
</evidence>
<dbReference type="OrthoDB" id="7907082at2"/>
<dbReference type="AlphaFoldDB" id="A0A1H0BUG4"/>
<evidence type="ECO:0000313" key="1">
    <source>
        <dbReference type="EMBL" id="SDN49230.1"/>
    </source>
</evidence>
<dbReference type="Proteomes" id="UP000198793">
    <property type="component" value="Unassembled WGS sequence"/>
</dbReference>
<proteinExistence type="predicted"/>
<dbReference type="STRING" id="1166073.SAMN05192530_1015"/>
<keyword evidence="2" id="KW-1185">Reference proteome</keyword>